<organism evidence="1 2">
    <name type="scientific">Nitrososphaeria virus YSH_174770</name>
    <dbReference type="NCBI Taxonomy" id="3071322"/>
    <lineage>
        <taxon>Viruses</taxon>
        <taxon>Duplodnaviria</taxon>
        <taxon>Heunggongvirae</taxon>
        <taxon>Uroviricota</taxon>
        <taxon>Caudoviricetes</taxon>
        <taxon>Juravirales</taxon>
        <taxon>Yangangviridae</taxon>
        <taxon>Senitvirus</taxon>
        <taxon>Senitvirus yangshanense</taxon>
    </lineage>
</organism>
<dbReference type="Proteomes" id="UP001157003">
    <property type="component" value="Segment"/>
</dbReference>
<evidence type="ECO:0000313" key="2">
    <source>
        <dbReference type="Proteomes" id="UP001157003"/>
    </source>
</evidence>
<protein>
    <submittedName>
        <fullName evidence="1">Uncharacterized protein</fullName>
    </submittedName>
</protein>
<proteinExistence type="predicted"/>
<dbReference type="EMBL" id="ON649700">
    <property type="protein sequence ID" value="UVF62377.1"/>
    <property type="molecule type" value="Genomic_DNA"/>
</dbReference>
<sequence>MKQTLQTQRIEATAFLTTVVKDLGIPEKVVFWSGKAKGHFKALAWITEDSVNQQKMARWEKLGFVVDEMFVRTNGQIAIHLIQKDEDSETNKNIREAIRYSTATVFKQNYAVDEHIEAIQ</sequence>
<accession>A0A976UB92</accession>
<keyword evidence="2" id="KW-1185">Reference proteome</keyword>
<evidence type="ECO:0000313" key="1">
    <source>
        <dbReference type="EMBL" id="UVF62377.1"/>
    </source>
</evidence>
<name>A0A976UB92_9CAUD</name>
<reference evidence="1 2" key="1">
    <citation type="submission" date="2022-05" db="EMBL/GenBank/DDBJ databases">
        <title>Diverse viruses of marine archaea discovered using metagenomics.</title>
        <authorList>
            <person name="Zhou Y."/>
        </authorList>
    </citation>
    <scope>NUCLEOTIDE SEQUENCE [LARGE SCALE GENOMIC DNA]</scope>
    <source>
        <strain evidence="1">YSH_174770</strain>
    </source>
</reference>